<dbReference type="InterPro" id="IPR006628">
    <property type="entry name" value="PUR-bd_fam"/>
</dbReference>
<keyword evidence="5" id="KW-0238">DNA-binding</keyword>
<evidence type="ECO:0000313" key="11">
    <source>
        <dbReference type="Proteomes" id="UP000007110"/>
    </source>
</evidence>
<sequence>MSDRDSTEEQPQGQASTRSFGQEGDETGVQELATKTLHIQSKRYYLDVKQNRRGRFLKIAEVSEVGGRGGKSRLTLGMSAAAEFRNHLTDFSEHYAQLGPANHDNPPDDGRLKSEVIVKENRRYYLDLKENSRGRFLKVSQTVNRGPRTQIAVPAQGLVEFKNALTELLDEFGTDTAEEGQGNVPESKSFRVENKNFYFDIGQNFRGVYMRVSEVQPRNQFRTSVTIPERSWARFRDIFTEYVDRMKEIRAGEGGAQGDEGD</sequence>
<evidence type="ECO:0000256" key="6">
    <source>
        <dbReference type="ARBA" id="ARBA00023159"/>
    </source>
</evidence>
<comment type="subcellular location">
    <subcellularLocation>
        <location evidence="1">Nucleus</location>
    </subcellularLocation>
</comment>
<accession>A0A7M7PAX7</accession>
<reference evidence="11" key="1">
    <citation type="submission" date="2015-02" db="EMBL/GenBank/DDBJ databases">
        <title>Genome sequencing for Strongylocentrotus purpuratus.</title>
        <authorList>
            <person name="Murali S."/>
            <person name="Liu Y."/>
            <person name="Vee V."/>
            <person name="English A."/>
            <person name="Wang M."/>
            <person name="Skinner E."/>
            <person name="Han Y."/>
            <person name="Muzny D.M."/>
            <person name="Worley K.C."/>
            <person name="Gibbs R.A."/>
        </authorList>
    </citation>
    <scope>NUCLEOTIDE SEQUENCE</scope>
</reference>
<dbReference type="GO" id="GO:0000981">
    <property type="term" value="F:DNA-binding transcription factor activity, RNA polymerase II-specific"/>
    <property type="evidence" value="ECO:0000318"/>
    <property type="project" value="GO_Central"/>
</dbReference>
<dbReference type="Pfam" id="PF04845">
    <property type="entry name" value="PurA"/>
    <property type="match status" value="1"/>
</dbReference>
<feature type="compositionally biased region" description="Polar residues" evidence="9">
    <location>
        <begin position="9"/>
        <end position="20"/>
    </location>
</feature>
<reference evidence="10" key="2">
    <citation type="submission" date="2021-01" db="UniProtKB">
        <authorList>
            <consortium name="EnsemblMetazoa"/>
        </authorList>
    </citation>
    <scope>IDENTIFICATION</scope>
</reference>
<protein>
    <submittedName>
        <fullName evidence="10">Uncharacterized protein</fullName>
    </submittedName>
</protein>
<evidence type="ECO:0000256" key="9">
    <source>
        <dbReference type="SAM" id="MobiDB-lite"/>
    </source>
</evidence>
<name>A0A7M7PAX7_STRPU</name>
<dbReference type="GeneID" id="579034"/>
<evidence type="ECO:0000313" key="10">
    <source>
        <dbReference type="EnsemblMetazoa" id="XP_030848548"/>
    </source>
</evidence>
<keyword evidence="3" id="KW-0007">Acetylation</keyword>
<keyword evidence="11" id="KW-1185">Reference proteome</keyword>
<evidence type="ECO:0000256" key="5">
    <source>
        <dbReference type="ARBA" id="ARBA00023125"/>
    </source>
</evidence>
<dbReference type="Proteomes" id="UP000007110">
    <property type="component" value="Unassembled WGS sequence"/>
</dbReference>
<keyword evidence="4" id="KW-0805">Transcription regulation</keyword>
<dbReference type="FunFam" id="3.30.2450.30:FF:000001">
    <property type="entry name" value="Purine-rich element binding protein A"/>
    <property type="match status" value="1"/>
</dbReference>
<feature type="region of interest" description="Disordered" evidence="9">
    <location>
        <begin position="1"/>
        <end position="27"/>
    </location>
</feature>
<evidence type="ECO:0000256" key="7">
    <source>
        <dbReference type="ARBA" id="ARBA00023163"/>
    </source>
</evidence>
<proteinExistence type="inferred from homology"/>
<evidence type="ECO:0000256" key="4">
    <source>
        <dbReference type="ARBA" id="ARBA00023015"/>
    </source>
</evidence>
<dbReference type="Gene3D" id="3.10.450.700">
    <property type="match status" value="1"/>
</dbReference>
<evidence type="ECO:0000256" key="3">
    <source>
        <dbReference type="ARBA" id="ARBA00022990"/>
    </source>
</evidence>
<dbReference type="GO" id="GO:0000977">
    <property type="term" value="F:RNA polymerase II transcription regulatory region sequence-specific DNA binding"/>
    <property type="evidence" value="ECO:0000318"/>
    <property type="project" value="GO_Central"/>
</dbReference>
<evidence type="ECO:0000256" key="2">
    <source>
        <dbReference type="ARBA" id="ARBA00009251"/>
    </source>
</evidence>
<dbReference type="Gene3D" id="3.30.2450.30">
    <property type="match status" value="1"/>
</dbReference>
<organism evidence="10 11">
    <name type="scientific">Strongylocentrotus purpuratus</name>
    <name type="common">Purple sea urchin</name>
    <dbReference type="NCBI Taxonomy" id="7668"/>
    <lineage>
        <taxon>Eukaryota</taxon>
        <taxon>Metazoa</taxon>
        <taxon>Echinodermata</taxon>
        <taxon>Eleutherozoa</taxon>
        <taxon>Echinozoa</taxon>
        <taxon>Echinoidea</taxon>
        <taxon>Euechinoidea</taxon>
        <taxon>Echinacea</taxon>
        <taxon>Camarodonta</taxon>
        <taxon>Echinidea</taxon>
        <taxon>Strongylocentrotidae</taxon>
        <taxon>Strongylocentrotus</taxon>
    </lineage>
</organism>
<dbReference type="KEGG" id="spu:579034"/>
<dbReference type="EnsemblMetazoa" id="XM_030992688">
    <property type="protein sequence ID" value="XP_030848548"/>
    <property type="gene ID" value="LOC579034"/>
</dbReference>
<dbReference type="OMA" id="AKEDGWS"/>
<keyword evidence="8" id="KW-0539">Nucleus</keyword>
<comment type="similarity">
    <text evidence="2">Belongs to the PUR DNA-binding protein family.</text>
</comment>
<dbReference type="FunCoup" id="A0A7M7PAX7">
    <property type="interactions" value="2317"/>
</dbReference>
<dbReference type="SMART" id="SM00712">
    <property type="entry name" value="PUR"/>
    <property type="match status" value="3"/>
</dbReference>
<dbReference type="FunFam" id="3.10.450.700:FF:000001">
    <property type="entry name" value="Purine-rich element binding protein A"/>
    <property type="match status" value="1"/>
</dbReference>
<keyword evidence="7" id="KW-0804">Transcription</keyword>
<keyword evidence="6" id="KW-0010">Activator</keyword>
<dbReference type="AlphaFoldDB" id="A0A7M7PAX7"/>
<dbReference type="PANTHER" id="PTHR12611:SF0">
    <property type="entry name" value="PURINE-RICH BINDING PROTEIN-ALPHA, ISOFORM B"/>
    <property type="match status" value="1"/>
</dbReference>
<evidence type="ECO:0000256" key="1">
    <source>
        <dbReference type="ARBA" id="ARBA00004123"/>
    </source>
</evidence>
<dbReference type="RefSeq" id="XP_030848548.1">
    <property type="nucleotide sequence ID" value="XM_030992688.1"/>
</dbReference>
<evidence type="ECO:0000256" key="8">
    <source>
        <dbReference type="ARBA" id="ARBA00023242"/>
    </source>
</evidence>
<dbReference type="GO" id="GO:0005634">
    <property type="term" value="C:nucleus"/>
    <property type="evidence" value="ECO:0000318"/>
    <property type="project" value="GO_Central"/>
</dbReference>
<dbReference type="InParanoid" id="A0A7M7PAX7"/>
<dbReference type="GO" id="GO:0032422">
    <property type="term" value="F:purine-rich negative regulatory element binding"/>
    <property type="evidence" value="ECO:0000318"/>
    <property type="project" value="GO_Central"/>
</dbReference>
<dbReference type="OrthoDB" id="523901at2759"/>
<dbReference type="PANTHER" id="PTHR12611">
    <property type="entry name" value="PUR-TRANSCRIPTIONAL ACTIVATOR"/>
    <property type="match status" value="1"/>
</dbReference>
<dbReference type="GO" id="GO:0006357">
    <property type="term" value="P:regulation of transcription by RNA polymerase II"/>
    <property type="evidence" value="ECO:0000318"/>
    <property type="project" value="GO_Central"/>
</dbReference>